<evidence type="ECO:0000313" key="1">
    <source>
        <dbReference type="EnsemblPlants" id="TuG1812G0200002145.01.T01.cds455088"/>
    </source>
</evidence>
<dbReference type="Proteomes" id="UP000015106">
    <property type="component" value="Chromosome 2"/>
</dbReference>
<organism evidence="1 2">
    <name type="scientific">Triticum urartu</name>
    <name type="common">Red wild einkorn</name>
    <name type="synonym">Crithodium urartu</name>
    <dbReference type="NCBI Taxonomy" id="4572"/>
    <lineage>
        <taxon>Eukaryota</taxon>
        <taxon>Viridiplantae</taxon>
        <taxon>Streptophyta</taxon>
        <taxon>Embryophyta</taxon>
        <taxon>Tracheophyta</taxon>
        <taxon>Spermatophyta</taxon>
        <taxon>Magnoliopsida</taxon>
        <taxon>Liliopsida</taxon>
        <taxon>Poales</taxon>
        <taxon>Poaceae</taxon>
        <taxon>BOP clade</taxon>
        <taxon>Pooideae</taxon>
        <taxon>Triticodae</taxon>
        <taxon>Triticeae</taxon>
        <taxon>Triticinae</taxon>
        <taxon>Triticum</taxon>
    </lineage>
</organism>
<protein>
    <submittedName>
        <fullName evidence="1">Uncharacterized protein</fullName>
    </submittedName>
</protein>
<sequence>MLMLSMDAVESRSWSILPSKYKQTTAQSSV</sequence>
<name>A0A8R7TFE9_TRIUA</name>
<dbReference type="EnsemblPlants" id="TuG1812G0200002145.01.T01">
    <property type="protein sequence ID" value="TuG1812G0200002145.01.T01.cds455088"/>
    <property type="gene ID" value="TuG1812G0200002145.01"/>
</dbReference>
<reference evidence="1" key="3">
    <citation type="submission" date="2022-06" db="UniProtKB">
        <authorList>
            <consortium name="EnsemblPlants"/>
        </authorList>
    </citation>
    <scope>IDENTIFICATION</scope>
</reference>
<dbReference type="Gramene" id="TuG1812G0200002145.01.T01">
    <property type="protein sequence ID" value="TuG1812G0200002145.01.T01.cds455088"/>
    <property type="gene ID" value="TuG1812G0200002145.01"/>
</dbReference>
<accession>A0A8R7TFE9</accession>
<evidence type="ECO:0000313" key="2">
    <source>
        <dbReference type="Proteomes" id="UP000015106"/>
    </source>
</evidence>
<reference evidence="1" key="2">
    <citation type="submission" date="2018-03" db="EMBL/GenBank/DDBJ databases">
        <title>The Triticum urartu genome reveals the dynamic nature of wheat genome evolution.</title>
        <authorList>
            <person name="Ling H."/>
            <person name="Ma B."/>
            <person name="Shi X."/>
            <person name="Liu H."/>
            <person name="Dong L."/>
            <person name="Sun H."/>
            <person name="Cao Y."/>
            <person name="Gao Q."/>
            <person name="Zheng S."/>
            <person name="Li Y."/>
            <person name="Yu Y."/>
            <person name="Du H."/>
            <person name="Qi M."/>
            <person name="Li Y."/>
            <person name="Yu H."/>
            <person name="Cui Y."/>
            <person name="Wang N."/>
            <person name="Chen C."/>
            <person name="Wu H."/>
            <person name="Zhao Y."/>
            <person name="Zhang J."/>
            <person name="Li Y."/>
            <person name="Zhou W."/>
            <person name="Zhang B."/>
            <person name="Hu W."/>
            <person name="Eijk M."/>
            <person name="Tang J."/>
            <person name="Witsenboer H."/>
            <person name="Zhao S."/>
            <person name="Li Z."/>
            <person name="Zhang A."/>
            <person name="Wang D."/>
            <person name="Liang C."/>
        </authorList>
    </citation>
    <scope>NUCLEOTIDE SEQUENCE [LARGE SCALE GENOMIC DNA]</scope>
    <source>
        <strain evidence="1">cv. G1812</strain>
    </source>
</reference>
<dbReference type="AlphaFoldDB" id="A0A8R7TFE9"/>
<proteinExistence type="predicted"/>
<keyword evidence="2" id="KW-1185">Reference proteome</keyword>
<reference evidence="2" key="1">
    <citation type="journal article" date="2013" name="Nature">
        <title>Draft genome of the wheat A-genome progenitor Triticum urartu.</title>
        <authorList>
            <person name="Ling H.Q."/>
            <person name="Zhao S."/>
            <person name="Liu D."/>
            <person name="Wang J."/>
            <person name="Sun H."/>
            <person name="Zhang C."/>
            <person name="Fan H."/>
            <person name="Li D."/>
            <person name="Dong L."/>
            <person name="Tao Y."/>
            <person name="Gao C."/>
            <person name="Wu H."/>
            <person name="Li Y."/>
            <person name="Cui Y."/>
            <person name="Guo X."/>
            <person name="Zheng S."/>
            <person name="Wang B."/>
            <person name="Yu K."/>
            <person name="Liang Q."/>
            <person name="Yang W."/>
            <person name="Lou X."/>
            <person name="Chen J."/>
            <person name="Feng M."/>
            <person name="Jian J."/>
            <person name="Zhang X."/>
            <person name="Luo G."/>
            <person name="Jiang Y."/>
            <person name="Liu J."/>
            <person name="Wang Z."/>
            <person name="Sha Y."/>
            <person name="Zhang B."/>
            <person name="Wu H."/>
            <person name="Tang D."/>
            <person name="Shen Q."/>
            <person name="Xue P."/>
            <person name="Zou S."/>
            <person name="Wang X."/>
            <person name="Liu X."/>
            <person name="Wang F."/>
            <person name="Yang Y."/>
            <person name="An X."/>
            <person name="Dong Z."/>
            <person name="Zhang K."/>
            <person name="Zhang X."/>
            <person name="Luo M.C."/>
            <person name="Dvorak J."/>
            <person name="Tong Y."/>
            <person name="Wang J."/>
            <person name="Yang H."/>
            <person name="Li Z."/>
            <person name="Wang D."/>
            <person name="Zhang A."/>
            <person name="Wang J."/>
        </authorList>
    </citation>
    <scope>NUCLEOTIDE SEQUENCE</scope>
    <source>
        <strain evidence="2">cv. G1812</strain>
    </source>
</reference>